<dbReference type="Pfam" id="PF00528">
    <property type="entry name" value="BPD_transp_1"/>
    <property type="match status" value="1"/>
</dbReference>
<dbReference type="PROSITE" id="PS50928">
    <property type="entry name" value="ABC_TM1"/>
    <property type="match status" value="1"/>
</dbReference>
<dbReference type="InterPro" id="IPR010065">
    <property type="entry name" value="AA_ABC_transptr_permease_3TM"/>
</dbReference>
<evidence type="ECO:0000256" key="6">
    <source>
        <dbReference type="ARBA" id="ARBA00022989"/>
    </source>
</evidence>
<proteinExistence type="inferred from homology"/>
<feature type="transmembrane region" description="Helical" evidence="8">
    <location>
        <begin position="90"/>
        <end position="115"/>
    </location>
</feature>
<evidence type="ECO:0000256" key="5">
    <source>
        <dbReference type="ARBA" id="ARBA00022970"/>
    </source>
</evidence>
<keyword evidence="3" id="KW-1003">Cell membrane</keyword>
<name>A0A1N5U120_9ACTN</name>
<dbReference type="PANTHER" id="PTHR30614:SF0">
    <property type="entry name" value="L-CYSTINE TRANSPORT SYSTEM PERMEASE PROTEIN TCYL"/>
    <property type="match status" value="1"/>
</dbReference>
<feature type="transmembrane region" description="Helical" evidence="8">
    <location>
        <begin position="239"/>
        <end position="260"/>
    </location>
</feature>
<gene>
    <name evidence="11" type="ORF">SAMN04489832_0527</name>
</gene>
<reference evidence="12" key="1">
    <citation type="submission" date="2016-12" db="EMBL/GenBank/DDBJ databases">
        <authorList>
            <person name="Varghese N."/>
            <person name="Submissions S."/>
        </authorList>
    </citation>
    <scope>NUCLEOTIDE SEQUENCE [LARGE SCALE GENOMIC DNA]</scope>
    <source>
        <strain evidence="12">DSM 45599</strain>
    </source>
</reference>
<dbReference type="AlphaFoldDB" id="A0A1N5U120"/>
<feature type="region of interest" description="Disordered" evidence="9">
    <location>
        <begin position="270"/>
        <end position="291"/>
    </location>
</feature>
<evidence type="ECO:0000256" key="8">
    <source>
        <dbReference type="RuleBase" id="RU363032"/>
    </source>
</evidence>
<dbReference type="NCBIfam" id="TIGR01726">
    <property type="entry name" value="HEQRo_perm_3TM"/>
    <property type="match status" value="1"/>
</dbReference>
<keyword evidence="12" id="KW-1185">Reference proteome</keyword>
<feature type="domain" description="ABC transmembrane type-1" evidence="10">
    <location>
        <begin position="59"/>
        <end position="261"/>
    </location>
</feature>
<evidence type="ECO:0000313" key="12">
    <source>
        <dbReference type="Proteomes" id="UP000185124"/>
    </source>
</evidence>
<evidence type="ECO:0000256" key="2">
    <source>
        <dbReference type="ARBA" id="ARBA00022448"/>
    </source>
</evidence>
<dbReference type="FunFam" id="1.10.3720.10:FF:000006">
    <property type="entry name" value="Glutamate/aspartate ABC transporter, permease protein GltK"/>
    <property type="match status" value="1"/>
</dbReference>
<keyword evidence="5" id="KW-0029">Amino-acid transport</keyword>
<comment type="subcellular location">
    <subcellularLocation>
        <location evidence="1 8">Cell membrane</location>
        <topology evidence="1 8">Multi-pass membrane protein</topology>
    </subcellularLocation>
</comment>
<sequence length="291" mass="31252">MAPQNEIRAKPVPRPGLWALTVVAVLVAAFLVWTFASSPNVHWDVIANYQFSDAILQGLLVTLKLAVICEITGLLLGIGLAVMRLSSSRVLSWLSGIYVWVFRSVPLLVQLVLWFNLGLLFPNIGIPGTSFVVETNDVITGFVAALLGLTLHEAAYNAEIVRGGIAAVDRGQVEAAQALGMNRALLLRRVVLPQALRVIVPPAGNQFISLLKNTSLVAFIAGGDLLSTAQNIYSGNFEIIALLIVASLWYLLLVSITSFLQGRLERHIGRSSAQSSKPRRDEPAPAAVAGA</sequence>
<keyword evidence="6 8" id="KW-1133">Transmembrane helix</keyword>
<dbReference type="CDD" id="cd06261">
    <property type="entry name" value="TM_PBP2"/>
    <property type="match status" value="1"/>
</dbReference>
<evidence type="ECO:0000313" key="11">
    <source>
        <dbReference type="EMBL" id="SIM54422.1"/>
    </source>
</evidence>
<dbReference type="PANTHER" id="PTHR30614">
    <property type="entry name" value="MEMBRANE COMPONENT OF AMINO ACID ABC TRANSPORTER"/>
    <property type="match status" value="1"/>
</dbReference>
<accession>A0A1N5U120</accession>
<dbReference type="InterPro" id="IPR043429">
    <property type="entry name" value="ArtM/GltK/GlnP/TcyL/YhdX-like"/>
</dbReference>
<evidence type="ECO:0000256" key="1">
    <source>
        <dbReference type="ARBA" id="ARBA00004651"/>
    </source>
</evidence>
<dbReference type="STRING" id="709881.SAMN04489832_0527"/>
<dbReference type="SUPFAM" id="SSF161098">
    <property type="entry name" value="MetI-like"/>
    <property type="match status" value="1"/>
</dbReference>
<comment type="similarity">
    <text evidence="8">Belongs to the binding-protein-dependent transport system permease family.</text>
</comment>
<evidence type="ECO:0000256" key="4">
    <source>
        <dbReference type="ARBA" id="ARBA00022692"/>
    </source>
</evidence>
<dbReference type="InterPro" id="IPR000515">
    <property type="entry name" value="MetI-like"/>
</dbReference>
<feature type="transmembrane region" description="Helical" evidence="8">
    <location>
        <begin position="56"/>
        <end position="83"/>
    </location>
</feature>
<dbReference type="EMBL" id="FSQT01000001">
    <property type="protein sequence ID" value="SIM54422.1"/>
    <property type="molecule type" value="Genomic_DNA"/>
</dbReference>
<dbReference type="InterPro" id="IPR035906">
    <property type="entry name" value="MetI-like_sf"/>
</dbReference>
<organism evidence="11 12">
    <name type="scientific">Micromonospora cremea</name>
    <dbReference type="NCBI Taxonomy" id="709881"/>
    <lineage>
        <taxon>Bacteria</taxon>
        <taxon>Bacillati</taxon>
        <taxon>Actinomycetota</taxon>
        <taxon>Actinomycetes</taxon>
        <taxon>Micromonosporales</taxon>
        <taxon>Micromonosporaceae</taxon>
        <taxon>Micromonospora</taxon>
    </lineage>
</organism>
<keyword evidence="7 8" id="KW-0472">Membrane</keyword>
<protein>
    <submittedName>
        <fullName evidence="11">Amino acid ABC transporter membrane protein, PAAT family</fullName>
    </submittedName>
</protein>
<evidence type="ECO:0000256" key="9">
    <source>
        <dbReference type="SAM" id="MobiDB-lite"/>
    </source>
</evidence>
<evidence type="ECO:0000256" key="7">
    <source>
        <dbReference type="ARBA" id="ARBA00023136"/>
    </source>
</evidence>
<keyword evidence="4 8" id="KW-0812">Transmembrane</keyword>
<feature type="transmembrane region" description="Helical" evidence="8">
    <location>
        <begin position="17"/>
        <end position="36"/>
    </location>
</feature>
<dbReference type="GO" id="GO:0043190">
    <property type="term" value="C:ATP-binding cassette (ABC) transporter complex"/>
    <property type="evidence" value="ECO:0007669"/>
    <property type="project" value="InterPro"/>
</dbReference>
<dbReference type="GO" id="GO:0022857">
    <property type="term" value="F:transmembrane transporter activity"/>
    <property type="evidence" value="ECO:0007669"/>
    <property type="project" value="InterPro"/>
</dbReference>
<evidence type="ECO:0000256" key="3">
    <source>
        <dbReference type="ARBA" id="ARBA00022475"/>
    </source>
</evidence>
<dbReference type="Proteomes" id="UP000185124">
    <property type="component" value="Unassembled WGS sequence"/>
</dbReference>
<evidence type="ECO:0000259" key="10">
    <source>
        <dbReference type="PROSITE" id="PS50928"/>
    </source>
</evidence>
<dbReference type="GO" id="GO:0006865">
    <property type="term" value="P:amino acid transport"/>
    <property type="evidence" value="ECO:0007669"/>
    <property type="project" value="UniProtKB-KW"/>
</dbReference>
<dbReference type="Gene3D" id="1.10.3720.10">
    <property type="entry name" value="MetI-like"/>
    <property type="match status" value="1"/>
</dbReference>
<keyword evidence="2 8" id="KW-0813">Transport</keyword>